<keyword evidence="1" id="KW-0521">NADP</keyword>
<dbReference type="Gene3D" id="3.40.50.720">
    <property type="entry name" value="NAD(P)-binding Rossmann-like Domain"/>
    <property type="match status" value="3"/>
</dbReference>
<accession>A0A9E7H3H5</accession>
<evidence type="ECO:0000256" key="1">
    <source>
        <dbReference type="ARBA" id="ARBA00022857"/>
    </source>
</evidence>
<dbReference type="PANTHER" id="PTHR42898">
    <property type="entry name" value="TROPINONE REDUCTASE"/>
    <property type="match status" value="1"/>
</dbReference>
<protein>
    <submittedName>
        <fullName evidence="5">Tropinone reductase</fullName>
    </submittedName>
</protein>
<feature type="compositionally biased region" description="Basic and acidic residues" evidence="3">
    <location>
        <begin position="22"/>
        <end position="38"/>
    </location>
</feature>
<dbReference type="InterPro" id="IPR045000">
    <property type="entry name" value="TR"/>
</dbReference>
<evidence type="ECO:0000256" key="2">
    <source>
        <dbReference type="ARBA" id="ARBA00023002"/>
    </source>
</evidence>
<dbReference type="PROSITE" id="PS00061">
    <property type="entry name" value="ADH_SHORT"/>
    <property type="match status" value="3"/>
</dbReference>
<feature type="region of interest" description="Disordered" evidence="3">
    <location>
        <begin position="18"/>
        <end position="38"/>
    </location>
</feature>
<sequence length="852" mass="92074">MVPETRCLVMTGRKFSGLSAEGEEKTMEDGADRRANSREDRWSLRATTALVTGGTKGIGHAIVEELARFGAAVHTCSRNEAELSRCLQRWEAMNLKVTGSVCDVSSPVEREKLMEDVKSIFHGKLNILASRVNNAGTGFQSRVTDVTPEDYKLLMSTNLDSAFHLSQLAHPLLKASGIGNIVFISSMTSLIGIDTLAVYAATKGAMNQLTRSLACEWAKDNIRANCVAPGYIRTPLIEPLCENEEFVAKETNRIPLGRLGEADEVAPVVAFLCLPASCYVNGQVVVVDGGRTGGDYKCGDNQAVGRWTLVGTTALVTGGTKGIGRAIVEELARFGAAVHTCSRNEAELNECLLQWRALNLKITGSVCDVSSDVEREKLMQTVNSVFHGKLHILVNNAGTVIWKPVVEHTPEDYRRIISTNLDSAFHLSQLAHPLLKASGRGCIVNISSVAGFVAIDSASVYAATKGALNQLTRSLACEWAKDNIRANCVAPAYIRTPLIQPLSEDEEFVAREGHRVPLGRLGEPEDVAAVVAFLCLPASDYVDGQVIIVDGGRTKQTMVNSPTHLVVSLRQSRLPIGNSNGQKLELRRRRSRRKTMKGGDYKCGDNQVVGRWTLVGTTALVTGGTKGIGHAIVEELARFGAAVHTCSRNEAELSRCLQRWEAMNLKVTGSVCDVSSPVEREKLMEDVNNAGTGFQRRVTDVTPEDYKLLMSTNLDSAFHLSQLAHPLLKASGIGNIVFISSMTSLIGIDTLAVYAATKGAMNQLTRSLACEWAKDNIRANCVAPGYIRTPLIEPLCENEEFVAKETNRIPLGRLGEADEVAPVVAFLCLPASCYVNGQVVVVDGGRTVNGNA</sequence>
<proteinExistence type="predicted"/>
<keyword evidence="6" id="KW-1185">Reference proteome</keyword>
<keyword evidence="2" id="KW-0560">Oxidoreductase</keyword>
<dbReference type="EMBL" id="CP097510">
    <property type="protein sequence ID" value="URE26834.1"/>
    <property type="molecule type" value="Genomic_DNA"/>
</dbReference>
<dbReference type="InterPro" id="IPR020904">
    <property type="entry name" value="Sc_DH/Rdtase_CS"/>
</dbReference>
<dbReference type="PRINTS" id="PR00080">
    <property type="entry name" value="SDRFAMILY"/>
</dbReference>
<evidence type="ECO:0000313" key="5">
    <source>
        <dbReference type="EMBL" id="URE26834.1"/>
    </source>
</evidence>
<evidence type="ECO:0000313" key="6">
    <source>
        <dbReference type="Proteomes" id="UP001055439"/>
    </source>
</evidence>
<evidence type="ECO:0000256" key="3">
    <source>
        <dbReference type="SAM" id="MobiDB-lite"/>
    </source>
</evidence>
<feature type="domain" description="Ketoreductase" evidence="4">
    <location>
        <begin position="312"/>
        <end position="487"/>
    </location>
</feature>
<dbReference type="GO" id="GO:0016491">
    <property type="term" value="F:oxidoreductase activity"/>
    <property type="evidence" value="ECO:0007669"/>
    <property type="project" value="UniProtKB-KW"/>
</dbReference>
<dbReference type="InterPro" id="IPR002347">
    <property type="entry name" value="SDR_fam"/>
</dbReference>
<dbReference type="OrthoDB" id="417891at2759"/>
<dbReference type="PANTHER" id="PTHR42898:SF6">
    <property type="entry name" value="NADP-DEPENDENT MANNITOL DEHYDROGENASE"/>
    <property type="match status" value="1"/>
</dbReference>
<reference evidence="5" key="1">
    <citation type="submission" date="2022-05" db="EMBL/GenBank/DDBJ databases">
        <title>The Musa troglodytarum L. genome provides insights into the mechanism of non-climacteric behaviour and enrichment of carotenoids.</title>
        <authorList>
            <person name="Wang J."/>
        </authorList>
    </citation>
    <scope>NUCLEOTIDE SEQUENCE</scope>
    <source>
        <tissue evidence="5">Leaf</tissue>
    </source>
</reference>
<dbReference type="SMART" id="SM00822">
    <property type="entry name" value="PKS_KR"/>
    <property type="match status" value="1"/>
</dbReference>
<dbReference type="Proteomes" id="UP001055439">
    <property type="component" value="Chromosome 8"/>
</dbReference>
<organism evidence="5 6">
    <name type="scientific">Musa troglodytarum</name>
    <name type="common">fe'i banana</name>
    <dbReference type="NCBI Taxonomy" id="320322"/>
    <lineage>
        <taxon>Eukaryota</taxon>
        <taxon>Viridiplantae</taxon>
        <taxon>Streptophyta</taxon>
        <taxon>Embryophyta</taxon>
        <taxon>Tracheophyta</taxon>
        <taxon>Spermatophyta</taxon>
        <taxon>Magnoliopsida</taxon>
        <taxon>Liliopsida</taxon>
        <taxon>Zingiberales</taxon>
        <taxon>Musaceae</taxon>
        <taxon>Musa</taxon>
    </lineage>
</organism>
<dbReference type="SUPFAM" id="SSF51735">
    <property type="entry name" value="NAD(P)-binding Rossmann-fold domains"/>
    <property type="match status" value="3"/>
</dbReference>
<name>A0A9E7H3H5_9LILI</name>
<dbReference type="FunFam" id="3.40.50.720:FF:000084">
    <property type="entry name" value="Short-chain dehydrogenase reductase"/>
    <property type="match status" value="3"/>
</dbReference>
<dbReference type="PRINTS" id="PR00081">
    <property type="entry name" value="GDHRDH"/>
</dbReference>
<gene>
    <name evidence="5" type="ORF">MUK42_05804</name>
</gene>
<dbReference type="InterPro" id="IPR057326">
    <property type="entry name" value="KR_dom"/>
</dbReference>
<dbReference type="AlphaFoldDB" id="A0A9E7H3H5"/>
<dbReference type="Pfam" id="PF13561">
    <property type="entry name" value="adh_short_C2"/>
    <property type="match status" value="3"/>
</dbReference>
<evidence type="ECO:0000259" key="4">
    <source>
        <dbReference type="SMART" id="SM00822"/>
    </source>
</evidence>
<dbReference type="InterPro" id="IPR036291">
    <property type="entry name" value="NAD(P)-bd_dom_sf"/>
</dbReference>